<dbReference type="AlphaFoldDB" id="A0A6P6S5C5"/>
<proteinExistence type="predicted"/>
<reference evidence="5" key="1">
    <citation type="submission" date="2025-08" db="UniProtKB">
        <authorList>
            <consortium name="RefSeq"/>
        </authorList>
    </citation>
    <scope>IDENTIFICATION</scope>
</reference>
<feature type="transmembrane region" description="Helical" evidence="2">
    <location>
        <begin position="12"/>
        <end position="30"/>
    </location>
</feature>
<accession>A0A6P6S5C5</accession>
<feature type="region of interest" description="Disordered" evidence="1">
    <location>
        <begin position="329"/>
        <end position="360"/>
    </location>
</feature>
<evidence type="ECO:0000256" key="2">
    <source>
        <dbReference type="SAM" id="Phobius"/>
    </source>
</evidence>
<dbReference type="InterPro" id="IPR012340">
    <property type="entry name" value="NA-bd_OB-fold"/>
</dbReference>
<dbReference type="SUPFAM" id="SSF50249">
    <property type="entry name" value="Nucleic acid-binding proteins"/>
    <property type="match status" value="2"/>
</dbReference>
<evidence type="ECO:0000259" key="3">
    <source>
        <dbReference type="SMART" id="SM00955"/>
    </source>
</evidence>
<protein>
    <submittedName>
        <fullName evidence="5">Uncharacterized protein LOC34621151</fullName>
    </submittedName>
</protein>
<dbReference type="Proteomes" id="UP000515125">
    <property type="component" value="Unplaced"/>
</dbReference>
<feature type="compositionally biased region" description="Low complexity" evidence="1">
    <location>
        <begin position="346"/>
        <end position="355"/>
    </location>
</feature>
<gene>
    <name evidence="5" type="primary">LOC34621151</name>
</gene>
<dbReference type="InterPro" id="IPR050180">
    <property type="entry name" value="RNR_Ribonuclease"/>
</dbReference>
<dbReference type="GO" id="GO:0006402">
    <property type="term" value="P:mRNA catabolic process"/>
    <property type="evidence" value="ECO:0007669"/>
    <property type="project" value="TreeGrafter"/>
</dbReference>
<feature type="domain" description="RNB" evidence="3">
    <location>
        <begin position="132"/>
        <end position="582"/>
    </location>
</feature>
<keyword evidence="4" id="KW-1185">Reference proteome</keyword>
<keyword evidence="2" id="KW-1133">Transmembrane helix</keyword>
<sequence>MDRQRTAVREWTALFAVFVAGVVSTISLSCRRDTRSRGKQRRAGNRAEGASKRLQTEAACRQIAAFLRKGGERSASARLLSGKGEICFCAQCVLIAEDLLGHAQAQSSEAEAEAAAVVAATKHSLDEEILRRVDLRGVRRVFTIDPPSARDLDDAVHIHRVVHADGCPLATGLEEYEVGIHIADVSHFIAQDGEMDKEAKTRCATLLHPGGPKLTFSVIARFFADGTPNKRFCPYFFKSVIESCCRFSYDEVQELIDGNEIAEQQQPTVAPEIKGTASWGNTILRCSCCTGKTNRSKQQQQDEEQLQGTWEEHAAADTWGDSLKRSADADFDALPNSSPAHHEQQKQQQQRPQTQDSSPFEVHSAELRFSFDALQRPMGWELETVRHDLICSSHVTSAAADSTVGCRINTAQGEALMAITAEASWQHKSGGSCVACSQAHVCTTSLPGLQGLFVFPAIVDPRLIADSAVMRTHPPFKQDERLSSFIKSLKHLGVPLSFTSSAAARQTLQRIRQAHGEAAVVAVEAQLRAFLALAKYRTASSLGANEKCHFALDFMDYTHFTSPIRRYPDLMVHRCLAALINGDPKPPLTPEAVEEICNACNDVNKHMREADKACSLAMLNIYLCQRKELFPTIGIVLTLKKSSMAVFLPEIDAENVR</sequence>
<dbReference type="SMART" id="SM00955">
    <property type="entry name" value="RNB"/>
    <property type="match status" value="1"/>
</dbReference>
<dbReference type="PANTHER" id="PTHR23355:SF9">
    <property type="entry name" value="DIS3-LIKE EXONUCLEASE 2"/>
    <property type="match status" value="1"/>
</dbReference>
<evidence type="ECO:0000313" key="4">
    <source>
        <dbReference type="Proteomes" id="UP000515125"/>
    </source>
</evidence>
<dbReference type="InterPro" id="IPR022966">
    <property type="entry name" value="RNase_II/R_CS"/>
</dbReference>
<dbReference type="GO" id="GO:0003723">
    <property type="term" value="F:RNA binding"/>
    <property type="evidence" value="ECO:0007669"/>
    <property type="project" value="InterPro"/>
</dbReference>
<organism evidence="4 5">
    <name type="scientific">Cyclospora cayetanensis</name>
    <dbReference type="NCBI Taxonomy" id="88456"/>
    <lineage>
        <taxon>Eukaryota</taxon>
        <taxon>Sar</taxon>
        <taxon>Alveolata</taxon>
        <taxon>Apicomplexa</taxon>
        <taxon>Conoidasida</taxon>
        <taxon>Coccidia</taxon>
        <taxon>Eucoccidiorida</taxon>
        <taxon>Eimeriorina</taxon>
        <taxon>Eimeriidae</taxon>
        <taxon>Cyclospora</taxon>
    </lineage>
</organism>
<evidence type="ECO:0000313" key="5">
    <source>
        <dbReference type="RefSeq" id="XP_026194530.1"/>
    </source>
</evidence>
<dbReference type="GO" id="GO:0000932">
    <property type="term" value="C:P-body"/>
    <property type="evidence" value="ECO:0007669"/>
    <property type="project" value="TreeGrafter"/>
</dbReference>
<evidence type="ECO:0000256" key="1">
    <source>
        <dbReference type="SAM" id="MobiDB-lite"/>
    </source>
</evidence>
<dbReference type="GO" id="GO:0000175">
    <property type="term" value="F:3'-5'-RNA exonuclease activity"/>
    <property type="evidence" value="ECO:0007669"/>
    <property type="project" value="TreeGrafter"/>
</dbReference>
<keyword evidence="2" id="KW-0812">Transmembrane</keyword>
<dbReference type="Pfam" id="PF00773">
    <property type="entry name" value="RNB"/>
    <property type="match status" value="2"/>
</dbReference>
<name>A0A6P6S5C5_9EIME</name>
<dbReference type="OrthoDB" id="345485at2759"/>
<dbReference type="GeneID" id="34621151"/>
<keyword evidence="2" id="KW-0472">Membrane</keyword>
<dbReference type="RefSeq" id="XP_026194530.1">
    <property type="nucleotide sequence ID" value="XM_026338745.1"/>
</dbReference>
<dbReference type="PROSITE" id="PS01175">
    <property type="entry name" value="RIBONUCLEASE_II"/>
    <property type="match status" value="1"/>
</dbReference>
<dbReference type="InterPro" id="IPR001900">
    <property type="entry name" value="RNase_II/R"/>
</dbReference>
<dbReference type="PROSITE" id="PS51257">
    <property type="entry name" value="PROKAR_LIPOPROTEIN"/>
    <property type="match status" value="1"/>
</dbReference>
<dbReference type="PANTHER" id="PTHR23355">
    <property type="entry name" value="RIBONUCLEASE"/>
    <property type="match status" value="1"/>
</dbReference>